<accession>A0A433THD5</accession>
<dbReference type="InterPro" id="IPR017981">
    <property type="entry name" value="GPCR_2-like_7TM"/>
</dbReference>
<gene>
    <name evidence="15" type="ORF">EGW08_011236</name>
</gene>
<evidence type="ECO:0000256" key="11">
    <source>
        <dbReference type="SAM" id="MobiDB-lite"/>
    </source>
</evidence>
<dbReference type="GO" id="GO:0008528">
    <property type="term" value="F:G protein-coupled peptide receptor activity"/>
    <property type="evidence" value="ECO:0007669"/>
    <property type="project" value="TreeGrafter"/>
</dbReference>
<dbReference type="Gene3D" id="4.10.1240.10">
    <property type="entry name" value="GPCR, family 2, extracellular hormone receptor domain"/>
    <property type="match status" value="1"/>
</dbReference>
<reference evidence="15 16" key="1">
    <citation type="submission" date="2019-01" db="EMBL/GenBank/DDBJ databases">
        <title>A draft genome assembly of the solar-powered sea slug Elysia chlorotica.</title>
        <authorList>
            <person name="Cai H."/>
            <person name="Li Q."/>
            <person name="Fang X."/>
            <person name="Li J."/>
            <person name="Curtis N.E."/>
            <person name="Altenburger A."/>
            <person name="Shibata T."/>
            <person name="Feng M."/>
            <person name="Maeda T."/>
            <person name="Schwartz J.A."/>
            <person name="Shigenobu S."/>
            <person name="Lundholm N."/>
            <person name="Nishiyama T."/>
            <person name="Yang H."/>
            <person name="Hasebe M."/>
            <person name="Li S."/>
            <person name="Pierce S.K."/>
            <person name="Wang J."/>
        </authorList>
    </citation>
    <scope>NUCLEOTIDE SEQUENCE [LARGE SCALE GENOMIC DNA]</scope>
    <source>
        <strain evidence="15">EC2010</strain>
        <tissue evidence="15">Whole organism of an adult</tissue>
    </source>
</reference>
<proteinExistence type="inferred from homology"/>
<organism evidence="15 16">
    <name type="scientific">Elysia chlorotica</name>
    <name type="common">Eastern emerald elysia</name>
    <name type="synonym">Sea slug</name>
    <dbReference type="NCBI Taxonomy" id="188477"/>
    <lineage>
        <taxon>Eukaryota</taxon>
        <taxon>Metazoa</taxon>
        <taxon>Spiralia</taxon>
        <taxon>Lophotrochozoa</taxon>
        <taxon>Mollusca</taxon>
        <taxon>Gastropoda</taxon>
        <taxon>Heterobranchia</taxon>
        <taxon>Euthyneura</taxon>
        <taxon>Panpulmonata</taxon>
        <taxon>Sacoglossa</taxon>
        <taxon>Placobranchoidea</taxon>
        <taxon>Plakobranchidae</taxon>
        <taxon>Elysia</taxon>
    </lineage>
</organism>
<evidence type="ECO:0000256" key="8">
    <source>
        <dbReference type="ARBA" id="ARBA00023170"/>
    </source>
</evidence>
<evidence type="ECO:0000313" key="15">
    <source>
        <dbReference type="EMBL" id="RUS80998.1"/>
    </source>
</evidence>
<dbReference type="PROSITE" id="PS00649">
    <property type="entry name" value="G_PROTEIN_RECEP_F2_1"/>
    <property type="match status" value="1"/>
</dbReference>
<feature type="transmembrane region" description="Helical" evidence="12">
    <location>
        <begin position="383"/>
        <end position="400"/>
    </location>
</feature>
<dbReference type="SMART" id="SM00008">
    <property type="entry name" value="HormR"/>
    <property type="match status" value="1"/>
</dbReference>
<dbReference type="InterPro" id="IPR036445">
    <property type="entry name" value="GPCR_2_extracell_dom_sf"/>
</dbReference>
<evidence type="ECO:0000256" key="4">
    <source>
        <dbReference type="ARBA" id="ARBA00022692"/>
    </source>
</evidence>
<feature type="transmembrane region" description="Helical" evidence="12">
    <location>
        <begin position="142"/>
        <end position="160"/>
    </location>
</feature>
<comment type="similarity">
    <text evidence="2">Belongs to the G-protein coupled receptor 2 family.</text>
</comment>
<dbReference type="InterPro" id="IPR017983">
    <property type="entry name" value="GPCR_2_secretin-like_CS"/>
</dbReference>
<evidence type="ECO:0008006" key="17">
    <source>
        <dbReference type="Google" id="ProtNLM"/>
    </source>
</evidence>
<dbReference type="PANTHER" id="PTHR45620:SF1">
    <property type="entry name" value="G-PROTEIN COUPLED RECEPTORS FAMILY 2 PROFILE 2 DOMAIN-CONTAINING PROTEIN"/>
    <property type="match status" value="1"/>
</dbReference>
<evidence type="ECO:0000256" key="1">
    <source>
        <dbReference type="ARBA" id="ARBA00004651"/>
    </source>
</evidence>
<dbReference type="InterPro" id="IPR001879">
    <property type="entry name" value="GPCR_2_extracellular_dom"/>
</dbReference>
<keyword evidence="5 12" id="KW-1133">Transmembrane helix</keyword>
<comment type="subcellular location">
    <subcellularLocation>
        <location evidence="1">Cell membrane</location>
        <topology evidence="1">Multi-pass membrane protein</topology>
    </subcellularLocation>
</comment>
<dbReference type="PROSITE" id="PS00650">
    <property type="entry name" value="G_PROTEIN_RECEP_F2_2"/>
    <property type="match status" value="1"/>
</dbReference>
<keyword evidence="16" id="KW-1185">Reference proteome</keyword>
<dbReference type="InterPro" id="IPR000832">
    <property type="entry name" value="GPCR_2_secretin-like"/>
</dbReference>
<evidence type="ECO:0000313" key="16">
    <source>
        <dbReference type="Proteomes" id="UP000271974"/>
    </source>
</evidence>
<keyword evidence="8" id="KW-0675">Receptor</keyword>
<evidence type="ECO:0000256" key="6">
    <source>
        <dbReference type="ARBA" id="ARBA00023040"/>
    </source>
</evidence>
<dbReference type="OrthoDB" id="16753at2759"/>
<dbReference type="EMBL" id="RQTK01000361">
    <property type="protein sequence ID" value="RUS80998.1"/>
    <property type="molecule type" value="Genomic_DNA"/>
</dbReference>
<dbReference type="GO" id="GO:0007188">
    <property type="term" value="P:adenylate cyclase-modulating G protein-coupled receptor signaling pathway"/>
    <property type="evidence" value="ECO:0007669"/>
    <property type="project" value="TreeGrafter"/>
</dbReference>
<dbReference type="GO" id="GO:0005886">
    <property type="term" value="C:plasma membrane"/>
    <property type="evidence" value="ECO:0007669"/>
    <property type="project" value="UniProtKB-SubCell"/>
</dbReference>
<dbReference type="SUPFAM" id="SSF81321">
    <property type="entry name" value="Family A G protein-coupled receptor-like"/>
    <property type="match status" value="1"/>
</dbReference>
<dbReference type="PRINTS" id="PR00249">
    <property type="entry name" value="GPCRSECRETIN"/>
</dbReference>
<dbReference type="Pfam" id="PF00002">
    <property type="entry name" value="7tm_2"/>
    <property type="match status" value="1"/>
</dbReference>
<feature type="transmembrane region" description="Helical" evidence="12">
    <location>
        <begin position="227"/>
        <end position="251"/>
    </location>
</feature>
<keyword evidence="9" id="KW-0325">Glycoprotein</keyword>
<keyword evidence="10" id="KW-0807">Transducer</keyword>
<dbReference type="Gene3D" id="1.20.1070.10">
    <property type="entry name" value="Rhodopsin 7-helix transmembrane proteins"/>
    <property type="match status" value="1"/>
</dbReference>
<feature type="domain" description="G-protein coupled receptors family 2 profile 1" evidence="13">
    <location>
        <begin position="22"/>
        <end position="110"/>
    </location>
</feature>
<dbReference type="Pfam" id="PF02793">
    <property type="entry name" value="HRM"/>
    <property type="match status" value="1"/>
</dbReference>
<evidence type="ECO:0000256" key="7">
    <source>
        <dbReference type="ARBA" id="ARBA00023136"/>
    </source>
</evidence>
<dbReference type="GO" id="GO:0017046">
    <property type="term" value="F:peptide hormone binding"/>
    <property type="evidence" value="ECO:0007669"/>
    <property type="project" value="TreeGrafter"/>
</dbReference>
<sequence length="546" mass="62771">MAITPAQMAEEQTRRLEVQHRKCVLKMNAHKASPGSVGDEAPRCPMVWDGIMCWDEAPAGTVQRQRCPHYVFNMNYEALAYRHCETSGDWRLYPHTNSSWTNYTACSALNHSNHSERLNDLKDLDHAESQAKSEMLDLVQNIGYGVSLVALVIAVLIMCFSRLKSKSNTLHLNLFLAFILRAGSSFLKQLLFVQHLGLEKDINRIADGKLTFIEGGLHWECRLLFTVFIYSICVSQLWIFVEGLYLHMLIYRTLSTERNGVRPYIVLGWVLPFAITIPWIFVKAVDDNIMCWNIQSKAAYWVVHAPLYAAVLLNFFFFLNICRVLCIRARSNGRHAGQAKYRQLAKFILVLIPLFGVLYVIFGVASFVNFSDRNDFTAMFAEQIYNSFQGFILALLFCFLNEEVHNEMKRIWWRRKTRRRDSALTRSFMLSSFRRGNSYTPRAPSNKAIHPLRTPSCRETGDANPNPVAKEKLAWPRQLKIRVPQLFGRKECTKDRLVKSFSDTPPFMVGDNDLAGLTRAQQEEVEARRILTQPNQHTQDLEDISG</sequence>
<name>A0A433THD5_ELYCH</name>
<evidence type="ECO:0000256" key="10">
    <source>
        <dbReference type="ARBA" id="ARBA00023224"/>
    </source>
</evidence>
<dbReference type="SUPFAM" id="SSF111418">
    <property type="entry name" value="Hormone receptor domain"/>
    <property type="match status" value="1"/>
</dbReference>
<dbReference type="STRING" id="188477.A0A433THD5"/>
<dbReference type="PROSITE" id="PS50261">
    <property type="entry name" value="G_PROTEIN_RECEP_F2_4"/>
    <property type="match status" value="1"/>
</dbReference>
<keyword evidence="3" id="KW-1003">Cell membrane</keyword>
<dbReference type="GO" id="GO:0007166">
    <property type="term" value="P:cell surface receptor signaling pathway"/>
    <property type="evidence" value="ECO:0007669"/>
    <property type="project" value="InterPro"/>
</dbReference>
<keyword evidence="6" id="KW-0297">G-protein coupled receptor</keyword>
<evidence type="ECO:0000256" key="5">
    <source>
        <dbReference type="ARBA" id="ARBA00022989"/>
    </source>
</evidence>
<dbReference type="Proteomes" id="UP000271974">
    <property type="component" value="Unassembled WGS sequence"/>
</dbReference>
<feature type="transmembrane region" description="Helical" evidence="12">
    <location>
        <begin position="301"/>
        <end position="326"/>
    </location>
</feature>
<feature type="transmembrane region" description="Helical" evidence="12">
    <location>
        <begin position="263"/>
        <end position="281"/>
    </location>
</feature>
<evidence type="ECO:0000259" key="14">
    <source>
        <dbReference type="PROSITE" id="PS50261"/>
    </source>
</evidence>
<dbReference type="PROSITE" id="PS50227">
    <property type="entry name" value="G_PROTEIN_RECEP_F2_3"/>
    <property type="match status" value="1"/>
</dbReference>
<feature type="region of interest" description="Disordered" evidence="11">
    <location>
        <begin position="444"/>
        <end position="468"/>
    </location>
</feature>
<dbReference type="PANTHER" id="PTHR45620">
    <property type="entry name" value="PDF RECEPTOR-LIKE PROTEIN-RELATED"/>
    <property type="match status" value="1"/>
</dbReference>
<feature type="transmembrane region" description="Helical" evidence="12">
    <location>
        <begin position="172"/>
        <end position="191"/>
    </location>
</feature>
<comment type="caution">
    <text evidence="15">The sequence shown here is derived from an EMBL/GenBank/DDBJ whole genome shotgun (WGS) entry which is preliminary data.</text>
</comment>
<keyword evidence="4 12" id="KW-0812">Transmembrane</keyword>
<feature type="transmembrane region" description="Helical" evidence="12">
    <location>
        <begin position="347"/>
        <end position="371"/>
    </location>
</feature>
<evidence type="ECO:0000256" key="9">
    <source>
        <dbReference type="ARBA" id="ARBA00023180"/>
    </source>
</evidence>
<keyword evidence="7 12" id="KW-0472">Membrane</keyword>
<evidence type="ECO:0000256" key="3">
    <source>
        <dbReference type="ARBA" id="ARBA00022475"/>
    </source>
</evidence>
<dbReference type="InterPro" id="IPR050332">
    <property type="entry name" value="GPCR_2"/>
</dbReference>
<dbReference type="AlphaFoldDB" id="A0A433THD5"/>
<evidence type="ECO:0000259" key="13">
    <source>
        <dbReference type="PROSITE" id="PS50227"/>
    </source>
</evidence>
<protein>
    <recommendedName>
        <fullName evidence="17">G-protein coupled receptors family 2 profile 2 domain-containing protein</fullName>
    </recommendedName>
</protein>
<evidence type="ECO:0000256" key="12">
    <source>
        <dbReference type="SAM" id="Phobius"/>
    </source>
</evidence>
<feature type="domain" description="G-protein coupled receptors family 2 profile 2" evidence="14">
    <location>
        <begin position="136"/>
        <end position="401"/>
    </location>
</feature>
<evidence type="ECO:0000256" key="2">
    <source>
        <dbReference type="ARBA" id="ARBA00005314"/>
    </source>
</evidence>